<name>A0A6V8LAQ1_9ACTN</name>
<dbReference type="InterPro" id="IPR051024">
    <property type="entry name" value="GlcNAc_Chitin_IntDeg"/>
</dbReference>
<evidence type="ECO:0000313" key="4">
    <source>
        <dbReference type="EMBL" id="GFJ94282.1"/>
    </source>
</evidence>
<dbReference type="InterPro" id="IPR004302">
    <property type="entry name" value="Cellulose/chitin-bd_N"/>
</dbReference>
<accession>A0A6V8LAQ1</accession>
<protein>
    <recommendedName>
        <fullName evidence="3">Chitin-binding type-4 domain-containing protein</fullName>
    </recommendedName>
</protein>
<dbReference type="Pfam" id="PF03067">
    <property type="entry name" value="LPMO_10"/>
    <property type="match status" value="1"/>
</dbReference>
<dbReference type="SUPFAM" id="SSF81296">
    <property type="entry name" value="E set domains"/>
    <property type="match status" value="1"/>
</dbReference>
<keyword evidence="5" id="KW-1185">Reference proteome</keyword>
<evidence type="ECO:0000256" key="2">
    <source>
        <dbReference type="SAM" id="MobiDB-lite"/>
    </source>
</evidence>
<proteinExistence type="predicted"/>
<keyword evidence="1" id="KW-0732">Signal</keyword>
<organism evidence="4 5">
    <name type="scientific">Phytohabitans rumicis</name>
    <dbReference type="NCBI Taxonomy" id="1076125"/>
    <lineage>
        <taxon>Bacteria</taxon>
        <taxon>Bacillati</taxon>
        <taxon>Actinomycetota</taxon>
        <taxon>Actinomycetes</taxon>
        <taxon>Micromonosporales</taxon>
        <taxon>Micromonosporaceae</taxon>
    </lineage>
</organism>
<dbReference type="AlphaFoldDB" id="A0A6V8LAQ1"/>
<dbReference type="PANTHER" id="PTHR34823">
    <property type="entry name" value="GLCNAC-BINDING PROTEIN A"/>
    <property type="match status" value="1"/>
</dbReference>
<feature type="compositionally biased region" description="Pro residues" evidence="2">
    <location>
        <begin position="188"/>
        <end position="197"/>
    </location>
</feature>
<dbReference type="Proteomes" id="UP000482960">
    <property type="component" value="Unassembled WGS sequence"/>
</dbReference>
<dbReference type="EMBL" id="BLPG01000001">
    <property type="protein sequence ID" value="GFJ94282.1"/>
    <property type="molecule type" value="Genomic_DNA"/>
</dbReference>
<evidence type="ECO:0000256" key="1">
    <source>
        <dbReference type="ARBA" id="ARBA00022729"/>
    </source>
</evidence>
<feature type="domain" description="Chitin-binding type-4" evidence="3">
    <location>
        <begin position="32"/>
        <end position="168"/>
    </location>
</feature>
<dbReference type="PANTHER" id="PTHR34823:SF1">
    <property type="entry name" value="CHITIN-BINDING TYPE-4 DOMAIN-CONTAINING PROTEIN"/>
    <property type="match status" value="1"/>
</dbReference>
<reference evidence="4 5" key="1">
    <citation type="submission" date="2020-03" db="EMBL/GenBank/DDBJ databases">
        <title>Whole genome shotgun sequence of Phytohabitans rumicis NBRC 108638.</title>
        <authorList>
            <person name="Komaki H."/>
            <person name="Tamura T."/>
        </authorList>
    </citation>
    <scope>NUCLEOTIDE SEQUENCE [LARGE SCALE GENOMIC DNA]</scope>
    <source>
        <strain evidence="4 5">NBRC 108638</strain>
    </source>
</reference>
<gene>
    <name evidence="4" type="ORF">Prum_079240</name>
</gene>
<dbReference type="CDD" id="cd21177">
    <property type="entry name" value="LPMO_AA10"/>
    <property type="match status" value="1"/>
</dbReference>
<dbReference type="InterPro" id="IPR014756">
    <property type="entry name" value="Ig_E-set"/>
</dbReference>
<evidence type="ECO:0000259" key="3">
    <source>
        <dbReference type="Pfam" id="PF03067"/>
    </source>
</evidence>
<sequence>MNLRRRVAAIAGGIAAVPLVLVALPSSPAAGHGWITSPPSRQDMCATGRVANCGPIQYEPQSVEGPKGLRSCNGGLAQFAVLNDSSRFPATSVGSTVTFNWRLTAAHRTTTWEYYIGNQRIAQFDQGNQQPPFTLSHTVSGLPSGRQTVLAIWNIADTPMAFYACVDLQVGGGSTSPSPNPRRRHPAHPTPTRPPAPRSRAAPGRHTWRTRSAPGSRTAAGRISASRRTPRCRGGSRQTSPPSGVPCSVLNGPLAPGAPAGHLTRTPAAG</sequence>
<feature type="region of interest" description="Disordered" evidence="2">
    <location>
        <begin position="173"/>
        <end position="270"/>
    </location>
</feature>
<reference evidence="4 5" key="2">
    <citation type="submission" date="2020-03" db="EMBL/GenBank/DDBJ databases">
        <authorList>
            <person name="Ichikawa N."/>
            <person name="Kimura A."/>
            <person name="Kitahashi Y."/>
            <person name="Uohara A."/>
        </authorList>
    </citation>
    <scope>NUCLEOTIDE SEQUENCE [LARGE SCALE GENOMIC DNA]</scope>
    <source>
        <strain evidence="4 5">NBRC 108638</strain>
    </source>
</reference>
<evidence type="ECO:0000313" key="5">
    <source>
        <dbReference type="Proteomes" id="UP000482960"/>
    </source>
</evidence>
<dbReference type="Gene3D" id="2.70.50.50">
    <property type="entry name" value="chitin-binding protein cbp21"/>
    <property type="match status" value="1"/>
</dbReference>
<comment type="caution">
    <text evidence="4">The sequence shown here is derived from an EMBL/GenBank/DDBJ whole genome shotgun (WGS) entry which is preliminary data.</text>
</comment>